<name>A0A2S7AH70_9XANT</name>
<evidence type="ECO:0000313" key="2">
    <source>
        <dbReference type="Proteomes" id="UP000239204"/>
    </source>
</evidence>
<dbReference type="Proteomes" id="UP000239204">
    <property type="component" value="Unassembled WGS sequence"/>
</dbReference>
<dbReference type="AlphaFoldDB" id="A0A2S7AH70"/>
<sequence>MSGTVDIVDGKLRFVTCYQVERVAYLSWARRCVALIIFPRVNRGILKARWRFNLELGAEDRNVVPITLFGALAIDSWDTCSPDVRAVVFCLNGGTQFVGVAVIIFWVRSEVSCCIPGGAFVRKCLTRTEWDVLVIASVLCLRGRAKHLSEDKNNCYA</sequence>
<reference evidence="1 2" key="1">
    <citation type="submission" date="2016-08" db="EMBL/GenBank/DDBJ databases">
        <title>Evolution of the type three secretion system and type three effector repertoires in Xanthomonas.</title>
        <authorList>
            <person name="Merda D."/>
            <person name="Briand M."/>
            <person name="Bosis E."/>
            <person name="Rousseau C."/>
            <person name="Portier P."/>
            <person name="Jacques M.-A."/>
            <person name="Fischer-Le Saux M."/>
        </authorList>
    </citation>
    <scope>NUCLEOTIDE SEQUENCE [LARGE SCALE GENOMIC DNA]</scope>
    <source>
        <strain evidence="1 2">CFBP 7645</strain>
    </source>
</reference>
<evidence type="ECO:0000313" key="1">
    <source>
        <dbReference type="EMBL" id="PPU09215.1"/>
    </source>
</evidence>
<gene>
    <name evidence="1" type="ORF">XarjCFBP7645_02515</name>
</gene>
<comment type="caution">
    <text evidence="1">The sequence shown here is derived from an EMBL/GenBank/DDBJ whole genome shotgun (WGS) entry which is preliminary data.</text>
</comment>
<proteinExistence type="predicted"/>
<accession>A0A2S7AH70</accession>
<dbReference type="EMBL" id="MIGY01000001">
    <property type="protein sequence ID" value="PPU09215.1"/>
    <property type="molecule type" value="Genomic_DNA"/>
</dbReference>
<organism evidence="1 2">
    <name type="scientific">Xanthomonas arboricola</name>
    <dbReference type="NCBI Taxonomy" id="56448"/>
    <lineage>
        <taxon>Bacteria</taxon>
        <taxon>Pseudomonadati</taxon>
        <taxon>Pseudomonadota</taxon>
        <taxon>Gammaproteobacteria</taxon>
        <taxon>Lysobacterales</taxon>
        <taxon>Lysobacteraceae</taxon>
        <taxon>Xanthomonas</taxon>
    </lineage>
</organism>
<protein>
    <submittedName>
        <fullName evidence="1">Uncharacterized protein</fullName>
    </submittedName>
</protein>